<keyword evidence="3" id="KW-1133">Transmembrane helix</keyword>
<reference evidence="5" key="1">
    <citation type="journal article" date="2019" name="Plant J.">
        <title>Chlorella vulgaris genome assembly and annotation reveals the molecular basis for metabolic acclimation to high light conditions.</title>
        <authorList>
            <person name="Cecchin M."/>
            <person name="Marcolungo L."/>
            <person name="Rossato M."/>
            <person name="Girolomoni L."/>
            <person name="Cosentino E."/>
            <person name="Cuine S."/>
            <person name="Li-Beisson Y."/>
            <person name="Delledonne M."/>
            <person name="Ballottari M."/>
        </authorList>
    </citation>
    <scope>NUCLEOTIDE SEQUENCE</scope>
    <source>
        <strain evidence="5">211/11P</strain>
    </source>
</reference>
<reference evidence="5" key="2">
    <citation type="submission" date="2020-11" db="EMBL/GenBank/DDBJ databases">
        <authorList>
            <person name="Cecchin M."/>
            <person name="Marcolungo L."/>
            <person name="Rossato M."/>
            <person name="Girolomoni L."/>
            <person name="Cosentino E."/>
            <person name="Cuine S."/>
            <person name="Li-Beisson Y."/>
            <person name="Delledonne M."/>
            <person name="Ballottari M."/>
        </authorList>
    </citation>
    <scope>NUCLEOTIDE SEQUENCE</scope>
    <source>
        <strain evidence="5">211/11P</strain>
        <tissue evidence="5">Whole cell</tissue>
    </source>
</reference>
<dbReference type="GO" id="GO:0003677">
    <property type="term" value="F:DNA binding"/>
    <property type="evidence" value="ECO:0007669"/>
    <property type="project" value="InterPro"/>
</dbReference>
<feature type="transmembrane region" description="Helical" evidence="3">
    <location>
        <begin position="112"/>
        <end position="132"/>
    </location>
</feature>
<feature type="compositionally biased region" description="Basic residues" evidence="2">
    <location>
        <begin position="602"/>
        <end position="615"/>
    </location>
</feature>
<feature type="compositionally biased region" description="Low complexity" evidence="2">
    <location>
        <begin position="669"/>
        <end position="702"/>
    </location>
</feature>
<evidence type="ECO:0000313" key="5">
    <source>
        <dbReference type="EMBL" id="KAI3425832.1"/>
    </source>
</evidence>
<feature type="compositionally biased region" description="Low complexity" evidence="2">
    <location>
        <begin position="483"/>
        <end position="492"/>
    </location>
</feature>
<evidence type="ECO:0000256" key="3">
    <source>
        <dbReference type="SAM" id="Phobius"/>
    </source>
</evidence>
<feature type="transmembrane region" description="Helical" evidence="3">
    <location>
        <begin position="170"/>
        <end position="191"/>
    </location>
</feature>
<dbReference type="PANTHER" id="PTHR32100">
    <property type="entry name" value="OMEGA-6 FATTY ACID DESATURASE, CHLOROPLASTIC"/>
    <property type="match status" value="1"/>
</dbReference>
<feature type="transmembrane region" description="Helical" evidence="3">
    <location>
        <begin position="78"/>
        <end position="100"/>
    </location>
</feature>
<feature type="transmembrane region" description="Helical" evidence="3">
    <location>
        <begin position="46"/>
        <end position="66"/>
    </location>
</feature>
<sequence length="1061" mass="115286">MAATRRAPSPGGWTRQPVNTKPAFSVSTLRKAIPAHCWQRSLPRSCAYLAADLLALAALVWASTFIDAAPVPAAVRWLALWPAYWYLAGAVATGIWVIAHECGHQAFSNYQAVNDGVGLVLHSLLLVPYYSWKHSHRRHHSNTGNVVKDEVFVPPTREEVSDKWELEQAWPIRLVKLFITLTLGWPLYLAFNVASRPYEKSWVNHFDPWSPIFSKRERVEVAVSDAALVAVLCGLRQLAASLGWAWLVKTWLVPYLVVNFWLVTITMLQHSHPELPHYGEDEWDWLRGALTTVDRDYGWLLNTLHHHIADTHVAHHLFSQMPHYHAQEATEALKPVLGDYYRSDSRPLLQAIWQDFGSCRYVAPDTPGDGVLWFRKLLCCRERRRQRTFGASSQRRDMEEGQQQAQPAPQPHAGHEDQEAVLPAAPGSQEQQQTSQLGFQDQPVQPQPKDTEEQPAPEDQPAPGDQPAPVDEQTPTSQPAPEDQTAPEDQPAPQQPQPGTSGGVAEAALEQQPAAAPAAPPSGPLSFPCLRSGPGCQCCGAALDDQRPYHKRYRVCQACALQPSVMIAGDEHRFCQQCGAFHSILAFRGDQRSCREQLALHAARRRRRRRVRSGKRASSSSGGGGGGDGSITSPAASGSQEEDNEPRPGSGKRKRQSDRQAGQRHSNNAPSASASAMAAAVAAAAAAAGYGQQQQQQQQQQSVFGGQLGGMAALPPLEALQRLLSAQHHSSSDSGSAFHHPQPSPLQPSARPRSDAPLSHQATLQNLWSLVNQEQPGFGAAAQQPQQQPQQPQQPYYGQLLGAAPTGWKAEPWLGPAAAPAPPPSGENTAGSDGLVNLGMWLVQLGMQLAGKGTPAAAGGVPPLGDLLALQAQLQQAQQQAQAQQAQAQQQQAQQQRQQQLVQQQQQQQQQLVQQQQQQQQQLVQQQQQQRQYAQGLLDQSRVAPSNPGMPSVSNPGPQQPPLLLSTTVAPQPPSAQPRGPEQPAPAPDLATVLQLLLQQMPPPEQQQAAPASQPQQQATSYAVTSHAAADQPTAGQDAAAGPNQPLLALLSLLARQRSQK</sequence>
<evidence type="ECO:0000256" key="2">
    <source>
        <dbReference type="SAM" id="MobiDB-lite"/>
    </source>
</evidence>
<feature type="region of interest" description="Disordered" evidence="2">
    <location>
        <begin position="941"/>
        <end position="1043"/>
    </location>
</feature>
<dbReference type="Pfam" id="PF00487">
    <property type="entry name" value="FA_desaturase"/>
    <property type="match status" value="1"/>
</dbReference>
<feature type="compositionally biased region" description="Low complexity" evidence="2">
    <location>
        <begin position="775"/>
        <end position="799"/>
    </location>
</feature>
<keyword evidence="3" id="KW-0472">Membrane</keyword>
<feature type="compositionally biased region" description="Polar residues" evidence="2">
    <location>
        <begin position="659"/>
        <end position="668"/>
    </location>
</feature>
<dbReference type="SUPFAM" id="SSF103612">
    <property type="entry name" value="SBT domain"/>
    <property type="match status" value="1"/>
</dbReference>
<protein>
    <recommendedName>
        <fullName evidence="4">SBP-type domain-containing protein</fullName>
    </recommendedName>
</protein>
<keyword evidence="1" id="KW-0175">Coiled coil</keyword>
<keyword evidence="3" id="KW-0812">Transmembrane</keyword>
<feature type="region of interest" description="Disordered" evidence="2">
    <location>
        <begin position="387"/>
        <end position="505"/>
    </location>
</feature>
<dbReference type="AlphaFoldDB" id="A0A9D4THN1"/>
<comment type="caution">
    <text evidence="5">The sequence shown here is derived from an EMBL/GenBank/DDBJ whole genome shotgun (WGS) entry which is preliminary data.</text>
</comment>
<dbReference type="GO" id="GO:0006629">
    <property type="term" value="P:lipid metabolic process"/>
    <property type="evidence" value="ECO:0007669"/>
    <property type="project" value="InterPro"/>
</dbReference>
<feature type="region of interest" description="Disordered" evidence="2">
    <location>
        <begin position="722"/>
        <end position="832"/>
    </location>
</feature>
<feature type="transmembrane region" description="Helical" evidence="3">
    <location>
        <begin position="252"/>
        <end position="268"/>
    </location>
</feature>
<gene>
    <name evidence="5" type="ORF">D9Q98_007807</name>
</gene>
<feature type="domain" description="SBP-type" evidence="4">
    <location>
        <begin position="533"/>
        <end position="608"/>
    </location>
</feature>
<accession>A0A9D4THN1</accession>
<feature type="compositionally biased region" description="Low complexity" evidence="2">
    <location>
        <begin position="725"/>
        <end position="740"/>
    </location>
</feature>
<feature type="compositionally biased region" description="Polar residues" evidence="2">
    <location>
        <begin position="428"/>
        <end position="444"/>
    </location>
</feature>
<keyword evidence="6" id="KW-1185">Reference proteome</keyword>
<dbReference type="OrthoDB" id="1461976at2759"/>
<name>A0A9D4THN1_CHLVU</name>
<dbReference type="InterPro" id="IPR004333">
    <property type="entry name" value="SBP_dom"/>
</dbReference>
<feature type="compositionally biased region" description="Low complexity" evidence="2">
    <location>
        <begin position="994"/>
        <end position="1019"/>
    </location>
</feature>
<evidence type="ECO:0000259" key="4">
    <source>
        <dbReference type="PROSITE" id="PS51141"/>
    </source>
</evidence>
<dbReference type="CDD" id="cd03507">
    <property type="entry name" value="Delta12-FADS-like"/>
    <property type="match status" value="1"/>
</dbReference>
<feature type="compositionally biased region" description="Pro residues" evidence="2">
    <location>
        <begin position="971"/>
        <end position="987"/>
    </location>
</feature>
<feature type="coiled-coil region" evidence="1">
    <location>
        <begin position="867"/>
        <end position="929"/>
    </location>
</feature>
<proteinExistence type="predicted"/>
<dbReference type="EMBL" id="SIDB01000011">
    <property type="protein sequence ID" value="KAI3425832.1"/>
    <property type="molecule type" value="Genomic_DNA"/>
</dbReference>
<dbReference type="InterPro" id="IPR005804">
    <property type="entry name" value="FA_desaturase_dom"/>
</dbReference>
<dbReference type="InterPro" id="IPR012171">
    <property type="entry name" value="Fatty_acid_desaturase"/>
</dbReference>
<feature type="region of interest" description="Disordered" evidence="2">
    <location>
        <begin position="601"/>
        <end position="702"/>
    </location>
</feature>
<dbReference type="PROSITE" id="PS51141">
    <property type="entry name" value="ZF_SBP"/>
    <property type="match status" value="1"/>
</dbReference>
<dbReference type="GO" id="GO:0005634">
    <property type="term" value="C:nucleus"/>
    <property type="evidence" value="ECO:0007669"/>
    <property type="project" value="InterPro"/>
</dbReference>
<dbReference type="Proteomes" id="UP001055712">
    <property type="component" value="Unassembled WGS sequence"/>
</dbReference>
<feature type="compositionally biased region" description="Polar residues" evidence="2">
    <location>
        <begin position="760"/>
        <end position="774"/>
    </location>
</feature>
<organism evidence="5 6">
    <name type="scientific">Chlorella vulgaris</name>
    <name type="common">Green alga</name>
    <dbReference type="NCBI Taxonomy" id="3077"/>
    <lineage>
        <taxon>Eukaryota</taxon>
        <taxon>Viridiplantae</taxon>
        <taxon>Chlorophyta</taxon>
        <taxon>core chlorophytes</taxon>
        <taxon>Trebouxiophyceae</taxon>
        <taxon>Chlorellales</taxon>
        <taxon>Chlorellaceae</taxon>
        <taxon>Chlorella clade</taxon>
        <taxon>Chlorella</taxon>
    </lineage>
</organism>
<dbReference type="InterPro" id="IPR036893">
    <property type="entry name" value="SBP_sf"/>
</dbReference>
<dbReference type="Gene3D" id="4.10.1100.10">
    <property type="entry name" value="Transcription factor, SBP-box domain"/>
    <property type="match status" value="1"/>
</dbReference>
<evidence type="ECO:0000256" key="1">
    <source>
        <dbReference type="SAM" id="Coils"/>
    </source>
</evidence>
<evidence type="ECO:0000313" key="6">
    <source>
        <dbReference type="Proteomes" id="UP001055712"/>
    </source>
</evidence>
<dbReference type="GO" id="GO:0016491">
    <property type="term" value="F:oxidoreductase activity"/>
    <property type="evidence" value="ECO:0007669"/>
    <property type="project" value="InterPro"/>
</dbReference>
<dbReference type="Pfam" id="PF03110">
    <property type="entry name" value="SBP"/>
    <property type="match status" value="1"/>
</dbReference>